<dbReference type="InterPro" id="IPR050099">
    <property type="entry name" value="SIS_GmhA/DiaA_subfam"/>
</dbReference>
<feature type="binding site" evidence="9">
    <location>
        <position position="169"/>
    </location>
    <ligand>
        <name>Zn(2+)</name>
        <dbReference type="ChEBI" id="CHEBI:29105"/>
    </ligand>
</feature>
<dbReference type="InterPro" id="IPR004515">
    <property type="entry name" value="Phosphoheptose_Isoase"/>
</dbReference>
<reference evidence="12" key="1">
    <citation type="submission" date="2017-09" db="EMBL/GenBank/DDBJ databases">
        <title>Depth-based differentiation of microbial function through sediment-hosted aquifers and enrichment of novel symbionts in the deep terrestrial subsurface.</title>
        <authorList>
            <person name="Probst A.J."/>
            <person name="Ladd B."/>
            <person name="Jarett J.K."/>
            <person name="Geller-Mcgrath D.E."/>
            <person name="Sieber C.M.K."/>
            <person name="Emerson J.B."/>
            <person name="Anantharaman K."/>
            <person name="Thomas B.C."/>
            <person name="Malmstrom R."/>
            <person name="Stieglmeier M."/>
            <person name="Klingl A."/>
            <person name="Woyke T."/>
            <person name="Ryan C.M."/>
            <person name="Banfield J.F."/>
        </authorList>
    </citation>
    <scope>NUCLEOTIDE SEQUENCE [LARGE SCALE GENOMIC DNA]</scope>
</reference>
<organism evidence="11 12">
    <name type="scientific">Candidatus Colwellbacteria bacterium CG10_big_fil_rev_8_21_14_0_10_42_22</name>
    <dbReference type="NCBI Taxonomy" id="1974540"/>
    <lineage>
        <taxon>Bacteria</taxon>
        <taxon>Candidatus Colwelliibacteriota</taxon>
    </lineage>
</organism>
<dbReference type="GO" id="GO:0005737">
    <property type="term" value="C:cytoplasm"/>
    <property type="evidence" value="ECO:0007669"/>
    <property type="project" value="UniProtKB-SubCell"/>
</dbReference>
<comment type="similarity">
    <text evidence="3 9">Belongs to the SIS family. GmhA subfamily.</text>
</comment>
<dbReference type="InterPro" id="IPR001347">
    <property type="entry name" value="SIS_dom"/>
</dbReference>
<feature type="binding site" evidence="9">
    <location>
        <position position="62"/>
    </location>
    <ligand>
        <name>substrate</name>
    </ligand>
</feature>
<comment type="pathway">
    <text evidence="9">Carbohydrate biosynthesis; D-glycero-D-manno-heptose 7-phosphate biosynthesis; D-glycero-alpha-D-manno-heptose 7-phosphate and D-glycero-beta-D-manno-heptose 7-phosphate from sedoheptulose 7-phosphate: step 1/1.</text>
</comment>
<sequence length="194" mass="20968">MKKTTENYLRNHVDVMTKVVDVHADTIVEIANAVIDCYKNNGQLVLFGNGGSAADAQHIAGELIGRYTMERKSLPAVALNTNVSIMTALSNDYYYHSLFERQVEGVVRPGDVVIGISTSGNAGNVIRGILKAREMGAKTIGFTGESGGELKDKVDILLNIPSNVTGHIQEAHIAVGHIMCELVEIGLFKPTIFE</sequence>
<dbReference type="PROSITE" id="PS51464">
    <property type="entry name" value="SIS"/>
    <property type="match status" value="1"/>
</dbReference>
<dbReference type="GO" id="GO:0097367">
    <property type="term" value="F:carbohydrate derivative binding"/>
    <property type="evidence" value="ECO:0007669"/>
    <property type="project" value="InterPro"/>
</dbReference>
<comment type="caution">
    <text evidence="11">The sequence shown here is derived from an EMBL/GenBank/DDBJ whole genome shotgun (WGS) entry which is preliminary data.</text>
</comment>
<evidence type="ECO:0000256" key="7">
    <source>
        <dbReference type="ARBA" id="ARBA00023235"/>
    </source>
</evidence>
<evidence type="ECO:0000313" key="12">
    <source>
        <dbReference type="Proteomes" id="UP000231466"/>
    </source>
</evidence>
<proteinExistence type="inferred from homology"/>
<dbReference type="EC" id="5.3.1.28" evidence="9"/>
<gene>
    <name evidence="9" type="primary">gmhA</name>
    <name evidence="11" type="ORF">COT89_00850</name>
</gene>
<dbReference type="GO" id="GO:0008270">
    <property type="term" value="F:zinc ion binding"/>
    <property type="evidence" value="ECO:0007669"/>
    <property type="project" value="UniProtKB-UniRule"/>
</dbReference>
<evidence type="ECO:0000259" key="10">
    <source>
        <dbReference type="PROSITE" id="PS51464"/>
    </source>
</evidence>
<evidence type="ECO:0000256" key="8">
    <source>
        <dbReference type="ARBA" id="ARBA00023277"/>
    </source>
</evidence>
<dbReference type="Gene3D" id="3.40.50.10490">
    <property type="entry name" value="Glucose-6-phosphate isomerase like protein, domain 1"/>
    <property type="match status" value="1"/>
</dbReference>
<evidence type="ECO:0000256" key="2">
    <source>
        <dbReference type="ARBA" id="ARBA00004496"/>
    </source>
</evidence>
<keyword evidence="6 9" id="KW-0862">Zinc</keyword>
<evidence type="ECO:0000256" key="9">
    <source>
        <dbReference type="HAMAP-Rule" id="MF_00067"/>
    </source>
</evidence>
<evidence type="ECO:0000256" key="5">
    <source>
        <dbReference type="ARBA" id="ARBA00022723"/>
    </source>
</evidence>
<feature type="binding site" evidence="9">
    <location>
        <begin position="49"/>
        <end position="51"/>
    </location>
    <ligand>
        <name>substrate</name>
    </ligand>
</feature>
<dbReference type="InterPro" id="IPR046348">
    <property type="entry name" value="SIS_dom_sf"/>
</dbReference>
<accession>A0A2H0VGP2</accession>
<dbReference type="PANTHER" id="PTHR30390:SF6">
    <property type="entry name" value="DNAA INITIATOR-ASSOCIATING PROTEIN DIAA"/>
    <property type="match status" value="1"/>
</dbReference>
<dbReference type="SUPFAM" id="SSF53697">
    <property type="entry name" value="SIS domain"/>
    <property type="match status" value="1"/>
</dbReference>
<evidence type="ECO:0000313" key="11">
    <source>
        <dbReference type="EMBL" id="PIR98241.1"/>
    </source>
</evidence>
<dbReference type="GO" id="GO:0005975">
    <property type="term" value="P:carbohydrate metabolic process"/>
    <property type="evidence" value="ECO:0007669"/>
    <property type="project" value="UniProtKB-UniRule"/>
</dbReference>
<comment type="catalytic activity">
    <reaction evidence="1 9">
        <text>2 D-sedoheptulose 7-phosphate = D-glycero-alpha-D-manno-heptose 7-phosphate + D-glycero-beta-D-manno-heptose 7-phosphate</text>
        <dbReference type="Rhea" id="RHEA:27489"/>
        <dbReference type="ChEBI" id="CHEBI:57483"/>
        <dbReference type="ChEBI" id="CHEBI:60203"/>
        <dbReference type="ChEBI" id="CHEBI:60204"/>
        <dbReference type="EC" id="5.3.1.28"/>
    </reaction>
</comment>
<comment type="function">
    <text evidence="9">Catalyzes the isomerization of sedoheptulose 7-phosphate in D-glycero-D-manno-heptose 7-phosphate.</text>
</comment>
<feature type="binding site" evidence="9">
    <location>
        <position position="62"/>
    </location>
    <ligand>
        <name>Zn(2+)</name>
        <dbReference type="ChEBI" id="CHEBI:29105"/>
    </ligand>
</feature>
<protein>
    <recommendedName>
        <fullName evidence="9">Phosphoheptose isomerase</fullName>
        <ecNumber evidence="9">5.3.1.28</ecNumber>
    </recommendedName>
    <alternativeName>
        <fullName evidence="9">Sedoheptulose 7-phosphate isomerase</fullName>
    </alternativeName>
</protein>
<feature type="domain" description="SIS" evidence="10">
    <location>
        <begin position="34"/>
        <end position="193"/>
    </location>
</feature>
<keyword evidence="7 9" id="KW-0413">Isomerase</keyword>
<feature type="binding site" evidence="9">
    <location>
        <position position="58"/>
    </location>
    <ligand>
        <name>Zn(2+)</name>
        <dbReference type="ChEBI" id="CHEBI:29105"/>
    </ligand>
</feature>
<keyword evidence="5 9" id="KW-0479">Metal-binding</keyword>
<keyword evidence="8 9" id="KW-0119">Carbohydrate metabolism</keyword>
<dbReference type="CDD" id="cd05006">
    <property type="entry name" value="SIS_GmhA"/>
    <property type="match status" value="1"/>
</dbReference>
<comment type="cofactor">
    <cofactor evidence="9">
        <name>Zn(2+)</name>
        <dbReference type="ChEBI" id="CHEBI:29105"/>
    </cofactor>
    <text evidence="9">Binds 1 zinc ion per subunit.</text>
</comment>
<feature type="binding site" evidence="9">
    <location>
        <position position="177"/>
    </location>
    <ligand>
        <name>Zn(2+)</name>
        <dbReference type="ChEBI" id="CHEBI:29105"/>
    </ligand>
</feature>
<dbReference type="GO" id="GO:0008968">
    <property type="term" value="F:D-sedoheptulose 7-phosphate isomerase activity"/>
    <property type="evidence" value="ECO:0007669"/>
    <property type="project" value="UniProtKB-UniRule"/>
</dbReference>
<dbReference type="InterPro" id="IPR035461">
    <property type="entry name" value="GmhA/DiaA"/>
</dbReference>
<comment type="caution">
    <text evidence="9">Lacks conserved residue(s) required for the propagation of feature annotation.</text>
</comment>
<feature type="binding site" evidence="9">
    <location>
        <begin position="117"/>
        <end position="119"/>
    </location>
    <ligand>
        <name>substrate</name>
    </ligand>
</feature>
<feature type="binding site" evidence="9">
    <location>
        <position position="169"/>
    </location>
    <ligand>
        <name>substrate</name>
    </ligand>
</feature>
<dbReference type="UniPathway" id="UPA00041">
    <property type="reaction ID" value="UER00436"/>
</dbReference>
<keyword evidence="4 9" id="KW-0963">Cytoplasm</keyword>
<dbReference type="GO" id="GO:2001061">
    <property type="term" value="P:D-glycero-D-manno-heptose 7-phosphate biosynthetic process"/>
    <property type="evidence" value="ECO:0007669"/>
    <property type="project" value="UniProtKB-UniPathway"/>
</dbReference>
<feature type="binding site" evidence="9">
    <location>
        <begin position="91"/>
        <end position="92"/>
    </location>
    <ligand>
        <name>substrate</name>
    </ligand>
</feature>
<evidence type="ECO:0000256" key="3">
    <source>
        <dbReference type="ARBA" id="ARBA00009894"/>
    </source>
</evidence>
<evidence type="ECO:0000256" key="4">
    <source>
        <dbReference type="ARBA" id="ARBA00022490"/>
    </source>
</evidence>
<comment type="subcellular location">
    <subcellularLocation>
        <location evidence="2 9">Cytoplasm</location>
    </subcellularLocation>
</comment>
<dbReference type="PANTHER" id="PTHR30390">
    <property type="entry name" value="SEDOHEPTULOSE 7-PHOSPHATE ISOMERASE / DNAA INITIATOR-ASSOCIATING FACTOR FOR REPLICATION INITIATION"/>
    <property type="match status" value="1"/>
</dbReference>
<dbReference type="Proteomes" id="UP000231466">
    <property type="component" value="Unassembled WGS sequence"/>
</dbReference>
<evidence type="ECO:0000256" key="1">
    <source>
        <dbReference type="ARBA" id="ARBA00000348"/>
    </source>
</evidence>
<dbReference type="AlphaFoldDB" id="A0A2H0VGP2"/>
<comment type="miscellaneous">
    <text evidence="9">The reaction produces a racemic mixture of D-glycero-alpha-D-manno-heptose 7-phosphate and D-glycero-beta-D-manno-heptose 7-phosphate.</text>
</comment>
<evidence type="ECO:0000256" key="6">
    <source>
        <dbReference type="ARBA" id="ARBA00022833"/>
    </source>
</evidence>
<dbReference type="HAMAP" id="MF_00067">
    <property type="entry name" value="GmhA"/>
    <property type="match status" value="1"/>
</dbReference>
<name>A0A2H0VGP2_9BACT</name>
<dbReference type="Pfam" id="PF13580">
    <property type="entry name" value="SIS_2"/>
    <property type="match status" value="1"/>
</dbReference>
<dbReference type="EMBL" id="PFAH01000002">
    <property type="protein sequence ID" value="PIR98241.1"/>
    <property type="molecule type" value="Genomic_DNA"/>
</dbReference>